<accession>A6K7U1</accession>
<name>A6K7U1_RAT</name>
<dbReference type="EMBL" id="CH474027">
    <property type="protein sequence ID" value="EDL76634.1"/>
    <property type="molecule type" value="Genomic_DNA"/>
</dbReference>
<evidence type="ECO:0000313" key="1">
    <source>
        <dbReference type="EMBL" id="EDL76634.1"/>
    </source>
</evidence>
<reference evidence="2" key="1">
    <citation type="submission" date="2005-09" db="EMBL/GenBank/DDBJ databases">
        <authorList>
            <person name="Mural R.J."/>
            <person name="Li P.W."/>
            <person name="Adams M.D."/>
            <person name="Amanatides P.G."/>
            <person name="Baden-Tillson H."/>
            <person name="Barnstead M."/>
            <person name="Chin S.H."/>
            <person name="Dew I."/>
            <person name="Evans C.A."/>
            <person name="Ferriera S."/>
            <person name="Flanigan M."/>
            <person name="Fosler C."/>
            <person name="Glodek A."/>
            <person name="Gu Z."/>
            <person name="Holt R.A."/>
            <person name="Jennings D."/>
            <person name="Kraft C.L."/>
            <person name="Lu F."/>
            <person name="Nguyen T."/>
            <person name="Nusskern D.R."/>
            <person name="Pfannkoch C.M."/>
            <person name="Sitter C."/>
            <person name="Sutton G.G."/>
            <person name="Venter J.C."/>
            <person name="Wang Z."/>
            <person name="Woodage T."/>
            <person name="Zheng X.H."/>
            <person name="Zhong F."/>
        </authorList>
    </citation>
    <scope>NUCLEOTIDE SEQUENCE [LARGE SCALE GENOMIC DNA]</scope>
    <source>
        <strain>BN</strain>
        <strain evidence="2">Sprague-Dawley</strain>
    </source>
</reference>
<gene>
    <name evidence="1" type="ORF">rCG_59264</name>
</gene>
<organism evidence="1 2">
    <name type="scientific">Rattus norvegicus</name>
    <name type="common">Rat</name>
    <dbReference type="NCBI Taxonomy" id="10116"/>
    <lineage>
        <taxon>Eukaryota</taxon>
        <taxon>Metazoa</taxon>
        <taxon>Chordata</taxon>
        <taxon>Craniata</taxon>
        <taxon>Vertebrata</taxon>
        <taxon>Euteleostomi</taxon>
        <taxon>Mammalia</taxon>
        <taxon>Eutheria</taxon>
        <taxon>Euarchontoglires</taxon>
        <taxon>Glires</taxon>
        <taxon>Rodentia</taxon>
        <taxon>Myomorpha</taxon>
        <taxon>Muroidea</taxon>
        <taxon>Muridae</taxon>
        <taxon>Murinae</taxon>
        <taxon>Rattus</taxon>
    </lineage>
</organism>
<dbReference type="AlphaFoldDB" id="A6K7U1"/>
<dbReference type="Proteomes" id="UP000234681">
    <property type="component" value="Chromosome 7"/>
</dbReference>
<protein>
    <submittedName>
        <fullName evidence="1">RCG59264</fullName>
    </submittedName>
</protein>
<proteinExistence type="predicted"/>
<evidence type="ECO:0000313" key="2">
    <source>
        <dbReference type="Proteomes" id="UP000234681"/>
    </source>
</evidence>
<sequence length="39" mass="4578">MNFVFVNAMFGTTAATIIWIQMESHYNCSLETHRSLKRE</sequence>